<feature type="compositionally biased region" description="Low complexity" evidence="1">
    <location>
        <begin position="373"/>
        <end position="396"/>
    </location>
</feature>
<feature type="compositionally biased region" description="Low complexity" evidence="1">
    <location>
        <begin position="128"/>
        <end position="139"/>
    </location>
</feature>
<keyword evidence="2" id="KW-0472">Membrane</keyword>
<feature type="compositionally biased region" description="Polar residues" evidence="1">
    <location>
        <begin position="108"/>
        <end position="127"/>
    </location>
</feature>
<accession>A0A0S2LVB8</accession>
<reference evidence="3 4" key="2">
    <citation type="journal article" date="2016" name="J. Biotechnol.">
        <title>Complete genome sequence of Arthrobacter alpinus ERGS4:06, a yellow pigmented bacterium tolerant to cold and radiations isolated from Sikkim Himalaya.</title>
        <authorList>
            <person name="Kumar R."/>
            <person name="Singh D."/>
            <person name="Swarnkar M.K."/>
            <person name="Singh A.K."/>
            <person name="Kumar S."/>
        </authorList>
    </citation>
    <scope>NUCLEOTIDE SEQUENCE [LARGE SCALE GENOMIC DNA]</scope>
    <source>
        <strain evidence="3 4">ERGS4:06</strain>
    </source>
</reference>
<feature type="compositionally biased region" description="Pro residues" evidence="1">
    <location>
        <begin position="192"/>
        <end position="214"/>
    </location>
</feature>
<protein>
    <submittedName>
        <fullName evidence="3">Uncharacterized protein</fullName>
    </submittedName>
</protein>
<dbReference type="Proteomes" id="UP000059574">
    <property type="component" value="Chromosome"/>
</dbReference>
<keyword evidence="2" id="KW-1133">Transmembrane helix</keyword>
<dbReference type="RefSeq" id="WP_062285814.1">
    <property type="nucleotide sequence ID" value="NZ_CP013200.1"/>
</dbReference>
<evidence type="ECO:0000256" key="1">
    <source>
        <dbReference type="SAM" id="MobiDB-lite"/>
    </source>
</evidence>
<feature type="compositionally biased region" description="Low complexity" evidence="1">
    <location>
        <begin position="219"/>
        <end position="239"/>
    </location>
</feature>
<reference evidence="4" key="1">
    <citation type="submission" date="2015-11" db="EMBL/GenBank/DDBJ databases">
        <authorList>
            <person name="Kumar R."/>
            <person name="Singh D."/>
            <person name="Swarnkar M.K."/>
            <person name="Singh A.K."/>
            <person name="Kumar S."/>
        </authorList>
    </citation>
    <scope>NUCLEOTIDE SEQUENCE [LARGE SCALE GENOMIC DNA]</scope>
    <source>
        <strain evidence="4">ERGS4:06</strain>
    </source>
</reference>
<feature type="region of interest" description="Disordered" evidence="1">
    <location>
        <begin position="65"/>
        <end position="479"/>
    </location>
</feature>
<dbReference type="OrthoDB" id="3628931at2"/>
<feature type="compositionally biased region" description="Basic and acidic residues" evidence="1">
    <location>
        <begin position="65"/>
        <end position="75"/>
    </location>
</feature>
<proteinExistence type="predicted"/>
<feature type="compositionally biased region" description="Gly residues" evidence="1">
    <location>
        <begin position="422"/>
        <end position="479"/>
    </location>
</feature>
<name>A0A0S2LVB8_9MICC</name>
<feature type="region of interest" description="Disordered" evidence="1">
    <location>
        <begin position="1"/>
        <end position="50"/>
    </location>
</feature>
<feature type="region of interest" description="Disordered" evidence="1">
    <location>
        <begin position="521"/>
        <end position="554"/>
    </location>
</feature>
<organism evidence="3 4">
    <name type="scientific">Arthrobacter alpinus</name>
    <dbReference type="NCBI Taxonomy" id="656366"/>
    <lineage>
        <taxon>Bacteria</taxon>
        <taxon>Bacillati</taxon>
        <taxon>Actinomycetota</taxon>
        <taxon>Actinomycetes</taxon>
        <taxon>Micrococcales</taxon>
        <taxon>Micrococcaceae</taxon>
        <taxon>Arthrobacter</taxon>
    </lineage>
</organism>
<keyword evidence="2" id="KW-0812">Transmembrane</keyword>
<dbReference type="EMBL" id="CP013200">
    <property type="protein sequence ID" value="ALO65407.1"/>
    <property type="molecule type" value="Genomic_DNA"/>
</dbReference>
<sequence>MNESSNANEKGAQQGPPTGPDVPQAQDASEGFSGSDYEFAEPQLGAAEISEDVAESVDLKAAEAEAARVEHEAELAARAVSSGLGEDAPPAPDFQNPPAAPEPIDWDSATTVLRTDFSQPPVSSNPWSQSQQEAQQESPTEPPRDTQMASQPAAAQDSEPAAQPWSQPSETAAEPTVPLDQPETPHAAPSSFEPPVPSQDPSAPPAPEQAPFQPPYGGQAPEASETSEAQEAQSNAANSGSTDASSSVTLAPDAAPRVGSGTSDSHGWHRPDAQWQQSATPWQPKANAWQSPAQMARGEADAALAAEAAAAAAPPAPEEPPAVGQQNPFGQTPVAPEQTVPYGQTPAASQQNPDGQQAGTAGDQASASTPTQPAYGTPAPYGQPAAAQAPYGAPTQHGAPSFGGPPQSGAPSTPGIPPVPGQFGGPQGPGQFGGPQGPGQFGGPQGPGQFGGGPGGPGNYGGPQGPGGFGGGPGGPGSPQGGGNKKLFIILGVALVGAILLGLLIWLLASLLINNSSPNDPNPAEPTVQSQGAVPEESLDPGAEPATDEPFDEGLIISGASPLKWLEGDCLRGFNNASTPADVVFCSAPHNAQLVGTFYYGDSDEYPGADTLKAKAAEVCDAVELTSDASGMKTLEQSTAYPSENTWNDSGDRRVDCLVHDTRSGNPLEVSLTA</sequence>
<gene>
    <name evidence="3" type="ORF">AS189_01470</name>
</gene>
<feature type="compositionally biased region" description="Low complexity" evidence="1">
    <location>
        <begin position="301"/>
        <end position="313"/>
    </location>
</feature>
<dbReference type="AlphaFoldDB" id="A0A0S2LVB8"/>
<evidence type="ECO:0000313" key="3">
    <source>
        <dbReference type="EMBL" id="ALO65407.1"/>
    </source>
</evidence>
<feature type="compositionally biased region" description="Polar residues" evidence="1">
    <location>
        <begin position="346"/>
        <end position="372"/>
    </location>
</feature>
<feature type="transmembrane region" description="Helical" evidence="2">
    <location>
        <begin position="487"/>
        <end position="513"/>
    </location>
</feature>
<evidence type="ECO:0000313" key="4">
    <source>
        <dbReference type="Proteomes" id="UP000059574"/>
    </source>
</evidence>
<feature type="compositionally biased region" description="Polar residues" evidence="1">
    <location>
        <begin position="240"/>
        <end position="249"/>
    </location>
</feature>
<evidence type="ECO:0000256" key="2">
    <source>
        <dbReference type="SAM" id="Phobius"/>
    </source>
</evidence>